<comment type="caution">
    <text evidence="2">The sequence shown here is derived from an EMBL/GenBank/DDBJ whole genome shotgun (WGS) entry which is preliminary data.</text>
</comment>
<evidence type="ECO:0000259" key="1">
    <source>
        <dbReference type="Pfam" id="PF13280"/>
    </source>
</evidence>
<name>A0A8J7TK02_9BACT</name>
<dbReference type="PROSITE" id="PS52050">
    <property type="entry name" value="WYL"/>
    <property type="match status" value="1"/>
</dbReference>
<dbReference type="PANTHER" id="PTHR34580">
    <property type="match status" value="1"/>
</dbReference>
<feature type="domain" description="WYL" evidence="1">
    <location>
        <begin position="149"/>
        <end position="215"/>
    </location>
</feature>
<organism evidence="2 3">
    <name type="scientific">Candidatus Obscuribacter phosphatis</name>
    <dbReference type="NCBI Taxonomy" id="1906157"/>
    <lineage>
        <taxon>Bacteria</taxon>
        <taxon>Bacillati</taxon>
        <taxon>Candidatus Melainabacteria</taxon>
        <taxon>Candidatus Obscuribacterales</taxon>
        <taxon>Candidatus Obscuribacteraceae</taxon>
        <taxon>Candidatus Obscuribacter</taxon>
    </lineage>
</organism>
<dbReference type="Pfam" id="PF13280">
    <property type="entry name" value="WYL"/>
    <property type="match status" value="1"/>
</dbReference>
<accession>A0A8J7TK02</accession>
<gene>
    <name evidence="2" type="ORF">J0M35_02930</name>
</gene>
<evidence type="ECO:0000313" key="3">
    <source>
        <dbReference type="Proteomes" id="UP000664277"/>
    </source>
</evidence>
<dbReference type="Proteomes" id="UP000664277">
    <property type="component" value="Unassembled WGS sequence"/>
</dbReference>
<dbReference type="EMBL" id="JAFLCK010000003">
    <property type="protein sequence ID" value="MBN8659290.1"/>
    <property type="molecule type" value="Genomic_DNA"/>
</dbReference>
<sequence length="240" mass="27159">MPEQNGANPGDMERRKSDELKDSFELRLTNEEGMLLLTSARLLDKLVAGVTIHAEERDQLIKDVIAKIDSMLPPDVAKVAFELADAIVESVICDGEMEEDYGLFADDDFVTIDGIEPRELPSLLPSGEVGMGSLTEKLFDYPMYNIDSTLPVLEKALVNHQCVKAYYYSILREAVDPVTLDPLVIMKEQNLWRMVAYCHERRDILVFRVDRIKEIVQTKTPFEAPADVSQLSYSRLPVYS</sequence>
<evidence type="ECO:0000313" key="2">
    <source>
        <dbReference type="EMBL" id="MBN8659290.1"/>
    </source>
</evidence>
<protein>
    <submittedName>
        <fullName evidence="2">WYL domain-containing protein</fullName>
    </submittedName>
</protein>
<dbReference type="PANTHER" id="PTHR34580:SF3">
    <property type="entry name" value="PROTEIN PAFB"/>
    <property type="match status" value="1"/>
</dbReference>
<dbReference type="InterPro" id="IPR051534">
    <property type="entry name" value="CBASS_pafABC_assoc_protein"/>
</dbReference>
<dbReference type="InterPro" id="IPR026881">
    <property type="entry name" value="WYL_dom"/>
</dbReference>
<reference evidence="2" key="1">
    <citation type="submission" date="2021-02" db="EMBL/GenBank/DDBJ databases">
        <title>Genome-Resolved Metagenomics of a Microbial Community Performing Photosynthetic Biological Nutrient Removal.</title>
        <authorList>
            <person name="Mcdaniel E.A."/>
        </authorList>
    </citation>
    <scope>NUCLEOTIDE SEQUENCE</scope>
    <source>
        <strain evidence="2">UWPOB_OBS1</strain>
    </source>
</reference>
<dbReference type="AlphaFoldDB" id="A0A8J7TK02"/>
<proteinExistence type="predicted"/>